<dbReference type="PANTHER" id="PTHR21310">
    <property type="entry name" value="AMINOGLYCOSIDE PHOSPHOTRANSFERASE-RELATED-RELATED"/>
    <property type="match status" value="1"/>
</dbReference>
<protein>
    <submittedName>
        <fullName evidence="1">Uncharacterized protein</fullName>
    </submittedName>
</protein>
<evidence type="ECO:0000313" key="2">
    <source>
        <dbReference type="Proteomes" id="UP001610335"/>
    </source>
</evidence>
<reference evidence="1 2" key="1">
    <citation type="submission" date="2024-07" db="EMBL/GenBank/DDBJ databases">
        <title>Section-level genome sequencing and comparative genomics of Aspergillus sections Usti and Cavernicolus.</title>
        <authorList>
            <consortium name="Lawrence Berkeley National Laboratory"/>
            <person name="Nybo J.L."/>
            <person name="Vesth T.C."/>
            <person name="Theobald S."/>
            <person name="Frisvad J.C."/>
            <person name="Larsen T.O."/>
            <person name="Kjaerboelling I."/>
            <person name="Rothschild-Mancinelli K."/>
            <person name="Lyhne E.K."/>
            <person name="Kogle M.E."/>
            <person name="Barry K."/>
            <person name="Clum A."/>
            <person name="Na H."/>
            <person name="Ledsgaard L."/>
            <person name="Lin J."/>
            <person name="Lipzen A."/>
            <person name="Kuo A."/>
            <person name="Riley R."/>
            <person name="Mondo S."/>
            <person name="LaButti K."/>
            <person name="Haridas S."/>
            <person name="Pangalinan J."/>
            <person name="Salamov A.A."/>
            <person name="Simmons B.A."/>
            <person name="Magnuson J.K."/>
            <person name="Chen J."/>
            <person name="Drula E."/>
            <person name="Henrissat B."/>
            <person name="Wiebenga A."/>
            <person name="Lubbers R.J."/>
            <person name="Gomes A.C."/>
            <person name="Makela M.R."/>
            <person name="Stajich J."/>
            <person name="Grigoriev I.V."/>
            <person name="Mortensen U.H."/>
            <person name="De vries R.P."/>
            <person name="Baker S.E."/>
            <person name="Andersen M.R."/>
        </authorList>
    </citation>
    <scope>NUCLEOTIDE SEQUENCE [LARGE SCALE GENOMIC DNA]</scope>
    <source>
        <strain evidence="1 2">CBS 600.67</strain>
    </source>
</reference>
<comment type="caution">
    <text evidence="1">The sequence shown here is derived from an EMBL/GenBank/DDBJ whole genome shotgun (WGS) entry which is preliminary data.</text>
</comment>
<dbReference type="PANTHER" id="PTHR21310:SF48">
    <property type="entry name" value="AMINOGLYCOSIDE PHOSPHOTRANSFERASE DOMAIN-CONTAINING PROTEIN"/>
    <property type="match status" value="1"/>
</dbReference>
<evidence type="ECO:0000313" key="1">
    <source>
        <dbReference type="EMBL" id="KAL2829551.1"/>
    </source>
</evidence>
<keyword evidence="2" id="KW-1185">Reference proteome</keyword>
<sequence>MTAPRFWSFTWISAEISEELPFSMICSELEASSPASPPIELFISKRTATTYRMGTRFLCRRLVSDDSENIIASWKDADGTLGLFEHDGSVSTNEQQCNDLVYQAGTSSAVWATGSEAICKVKTWTCGMEMESDTLAFIRARAPHIPVPEVKYGWLDEKLSRTYLILRRIRGTTLQHAWNSLTVDQHNALAGIVAQYCFDLTRATSARLESATGCGVLEPFLNVSAEESHPSWKPRLLGPMSTETFTRYLRKISHSPPPPVNEFYFYHADLSPTKHHCLG</sequence>
<organism evidence="1 2">
    <name type="scientific">Aspergillus cavernicola</name>
    <dbReference type="NCBI Taxonomy" id="176166"/>
    <lineage>
        <taxon>Eukaryota</taxon>
        <taxon>Fungi</taxon>
        <taxon>Dikarya</taxon>
        <taxon>Ascomycota</taxon>
        <taxon>Pezizomycotina</taxon>
        <taxon>Eurotiomycetes</taxon>
        <taxon>Eurotiomycetidae</taxon>
        <taxon>Eurotiales</taxon>
        <taxon>Aspergillaceae</taxon>
        <taxon>Aspergillus</taxon>
        <taxon>Aspergillus subgen. Nidulantes</taxon>
    </lineage>
</organism>
<dbReference type="InterPro" id="IPR051678">
    <property type="entry name" value="AGP_Transferase"/>
</dbReference>
<name>A0ABR4IP66_9EURO</name>
<proteinExistence type="predicted"/>
<dbReference type="EMBL" id="JBFXLS010000016">
    <property type="protein sequence ID" value="KAL2829551.1"/>
    <property type="molecule type" value="Genomic_DNA"/>
</dbReference>
<gene>
    <name evidence="1" type="ORF">BDW59DRAFT_170559</name>
</gene>
<accession>A0ABR4IP66</accession>
<dbReference type="Proteomes" id="UP001610335">
    <property type="component" value="Unassembled WGS sequence"/>
</dbReference>